<evidence type="ECO:0000313" key="7">
    <source>
        <dbReference type="Proteomes" id="UP000181969"/>
    </source>
</evidence>
<organism evidence="6 7">
    <name type="scientific">Lactococcus garvieae</name>
    <dbReference type="NCBI Taxonomy" id="1363"/>
    <lineage>
        <taxon>Bacteria</taxon>
        <taxon>Bacillati</taxon>
        <taxon>Bacillota</taxon>
        <taxon>Bacilli</taxon>
        <taxon>Lactobacillales</taxon>
        <taxon>Streptococcaceae</taxon>
        <taxon>Lactococcus</taxon>
    </lineage>
</organism>
<evidence type="ECO:0000256" key="1">
    <source>
        <dbReference type="ARBA" id="ARBA00023015"/>
    </source>
</evidence>
<dbReference type="EMBL" id="FOTJ01000007">
    <property type="protein sequence ID" value="SFL38337.1"/>
    <property type="molecule type" value="Genomic_DNA"/>
</dbReference>
<feature type="domain" description="HTH rpiR-type" evidence="5">
    <location>
        <begin position="2"/>
        <end position="78"/>
    </location>
</feature>
<dbReference type="InterPro" id="IPR046348">
    <property type="entry name" value="SIS_dom_sf"/>
</dbReference>
<dbReference type="Proteomes" id="UP000181969">
    <property type="component" value="Unassembled WGS sequence"/>
</dbReference>
<reference evidence="6 7" key="1">
    <citation type="submission" date="2016-10" db="EMBL/GenBank/DDBJ databases">
        <authorList>
            <person name="de Groot N.N."/>
        </authorList>
    </citation>
    <scope>NUCLEOTIDE SEQUENCE [LARGE SCALE GENOMIC DNA]</scope>
    <source>
        <strain evidence="6 7">M79</strain>
    </source>
</reference>
<dbReference type="PANTHER" id="PTHR30514:SF1">
    <property type="entry name" value="HTH-TYPE TRANSCRIPTIONAL REGULATOR HEXR-RELATED"/>
    <property type="match status" value="1"/>
</dbReference>
<dbReference type="InterPro" id="IPR001347">
    <property type="entry name" value="SIS_dom"/>
</dbReference>
<keyword evidence="3" id="KW-0804">Transcription</keyword>
<accession>A0A1I4H9Q0</accession>
<dbReference type="PANTHER" id="PTHR30514">
    <property type="entry name" value="GLUCOKINASE"/>
    <property type="match status" value="1"/>
</dbReference>
<dbReference type="GO" id="GO:1901135">
    <property type="term" value="P:carbohydrate derivative metabolic process"/>
    <property type="evidence" value="ECO:0007669"/>
    <property type="project" value="InterPro"/>
</dbReference>
<dbReference type="AlphaFoldDB" id="A0A1I4H9Q0"/>
<dbReference type="Gene3D" id="3.40.50.10490">
    <property type="entry name" value="Glucose-6-phosphate isomerase like protein, domain 1"/>
    <property type="match status" value="1"/>
</dbReference>
<dbReference type="CDD" id="cd05013">
    <property type="entry name" value="SIS_RpiR"/>
    <property type="match status" value="1"/>
</dbReference>
<dbReference type="InterPro" id="IPR036388">
    <property type="entry name" value="WH-like_DNA-bd_sf"/>
</dbReference>
<feature type="coiled-coil region" evidence="4">
    <location>
        <begin position="1"/>
        <end position="35"/>
    </location>
</feature>
<evidence type="ECO:0000256" key="3">
    <source>
        <dbReference type="ARBA" id="ARBA00023163"/>
    </source>
</evidence>
<dbReference type="RefSeq" id="WP_074751233.1">
    <property type="nucleotide sequence ID" value="NZ_CAXVJC010000005.1"/>
</dbReference>
<keyword evidence="2 6" id="KW-0238">DNA-binding</keyword>
<evidence type="ECO:0000256" key="4">
    <source>
        <dbReference type="SAM" id="Coils"/>
    </source>
</evidence>
<gene>
    <name evidence="6" type="ORF">SAMN05216438_10779</name>
</gene>
<proteinExistence type="predicted"/>
<dbReference type="PROSITE" id="PS51071">
    <property type="entry name" value="HTH_RPIR"/>
    <property type="match status" value="1"/>
</dbReference>
<dbReference type="InterPro" id="IPR047640">
    <property type="entry name" value="RpiR-like"/>
</dbReference>
<dbReference type="Pfam" id="PF01418">
    <property type="entry name" value="HTH_6"/>
    <property type="match status" value="1"/>
</dbReference>
<dbReference type="InterPro" id="IPR009057">
    <property type="entry name" value="Homeodomain-like_sf"/>
</dbReference>
<dbReference type="Gene3D" id="1.10.10.10">
    <property type="entry name" value="Winged helix-like DNA-binding domain superfamily/Winged helix DNA-binding domain"/>
    <property type="match status" value="1"/>
</dbReference>
<keyword evidence="1" id="KW-0805">Transcription regulation</keyword>
<keyword evidence="4" id="KW-0175">Coiled coil</keyword>
<evidence type="ECO:0000313" key="6">
    <source>
        <dbReference type="EMBL" id="SFL38337.1"/>
    </source>
</evidence>
<evidence type="ECO:0000259" key="5">
    <source>
        <dbReference type="PROSITE" id="PS51071"/>
    </source>
</evidence>
<dbReference type="GO" id="GO:0097367">
    <property type="term" value="F:carbohydrate derivative binding"/>
    <property type="evidence" value="ECO:0007669"/>
    <property type="project" value="InterPro"/>
</dbReference>
<dbReference type="GO" id="GO:0003677">
    <property type="term" value="F:DNA binding"/>
    <property type="evidence" value="ECO:0007669"/>
    <property type="project" value="UniProtKB-KW"/>
</dbReference>
<dbReference type="InterPro" id="IPR035472">
    <property type="entry name" value="RpiR-like_SIS"/>
</dbReference>
<name>A0A1I4H9Q0_9LACT</name>
<dbReference type="GO" id="GO:0003700">
    <property type="term" value="F:DNA-binding transcription factor activity"/>
    <property type="evidence" value="ECO:0007669"/>
    <property type="project" value="InterPro"/>
</dbReference>
<protein>
    <submittedName>
        <fullName evidence="6">DNA-binding transcriptional regulator, MurR/RpiR family, contains HTH and SIS domains</fullName>
    </submittedName>
</protein>
<dbReference type="InterPro" id="IPR000281">
    <property type="entry name" value="HTH_RpiR"/>
</dbReference>
<dbReference type="Pfam" id="PF01380">
    <property type="entry name" value="SIS"/>
    <property type="match status" value="1"/>
</dbReference>
<dbReference type="SUPFAM" id="SSF53697">
    <property type="entry name" value="SIS domain"/>
    <property type="match status" value="1"/>
</dbReference>
<dbReference type="SUPFAM" id="SSF46689">
    <property type="entry name" value="Homeodomain-like"/>
    <property type="match status" value="1"/>
</dbReference>
<evidence type="ECO:0000256" key="2">
    <source>
        <dbReference type="ARBA" id="ARBA00023125"/>
    </source>
</evidence>
<dbReference type="OrthoDB" id="1648815at2"/>
<sequence length="242" mass="28340">MLSFQERVKNKENKLTELEEDLVDYILKNKEAVSQTKIVILSQKFYTVPNTITRFCKKLGYENFSEFKMNLKQELTTPVSMNSHKHILLKNFELIDKEREMKVVQLMQRAKSVNFYALDQTGLLTKMYVKSLFALDDKFQFFEYQQEMKKKILNSSHEVFFFVSLSGETSSVLELAELAKSRNHKLISLTNLTENSLVQIVDIPLYCLTQKEEVNGYDTTDKTPLLLVLQSLYYSYRGILHI</sequence>